<feature type="compositionally biased region" description="Basic and acidic residues" evidence="1">
    <location>
        <begin position="404"/>
        <end position="413"/>
    </location>
</feature>
<organism evidence="2 3">
    <name type="scientific">Sandaracinus amylolyticus</name>
    <dbReference type="NCBI Taxonomy" id="927083"/>
    <lineage>
        <taxon>Bacteria</taxon>
        <taxon>Pseudomonadati</taxon>
        <taxon>Myxococcota</taxon>
        <taxon>Polyangia</taxon>
        <taxon>Polyangiales</taxon>
        <taxon>Sandaracinaceae</taxon>
        <taxon>Sandaracinus</taxon>
    </lineage>
</organism>
<dbReference type="STRING" id="927083.DB32_006002"/>
<protein>
    <submittedName>
        <fullName evidence="2">Uncharacterized protein</fullName>
    </submittedName>
</protein>
<dbReference type="EMBL" id="CP011125">
    <property type="protein sequence ID" value="AKF08853.1"/>
    <property type="molecule type" value="Genomic_DNA"/>
</dbReference>
<evidence type="ECO:0000313" key="2">
    <source>
        <dbReference type="EMBL" id="AKF08853.1"/>
    </source>
</evidence>
<dbReference type="AlphaFoldDB" id="A0A0F6YL31"/>
<feature type="region of interest" description="Disordered" evidence="1">
    <location>
        <begin position="404"/>
        <end position="428"/>
    </location>
</feature>
<proteinExistence type="predicted"/>
<evidence type="ECO:0000313" key="3">
    <source>
        <dbReference type="Proteomes" id="UP000034883"/>
    </source>
</evidence>
<feature type="region of interest" description="Disordered" evidence="1">
    <location>
        <begin position="1"/>
        <end position="37"/>
    </location>
</feature>
<feature type="compositionally biased region" description="Low complexity" evidence="1">
    <location>
        <begin position="7"/>
        <end position="26"/>
    </location>
</feature>
<feature type="compositionally biased region" description="Acidic residues" evidence="1">
    <location>
        <begin position="414"/>
        <end position="428"/>
    </location>
</feature>
<reference evidence="2 3" key="1">
    <citation type="submission" date="2015-03" db="EMBL/GenBank/DDBJ databases">
        <title>Genome assembly of Sandaracinus amylolyticus DSM 53668.</title>
        <authorList>
            <person name="Sharma G."/>
            <person name="Subramanian S."/>
        </authorList>
    </citation>
    <scope>NUCLEOTIDE SEQUENCE [LARGE SCALE GENOMIC DNA]</scope>
    <source>
        <strain evidence="2 3">DSM 53668</strain>
    </source>
</reference>
<feature type="region of interest" description="Disordered" evidence="1">
    <location>
        <begin position="317"/>
        <end position="357"/>
    </location>
</feature>
<sequence>MMSTTSTRAPQTQARTTQQRPPAQRPGASLARAQSDAAVRGTFHLPEQVEDALRKAQERCHLVAPATTASALPAGCSVAISPVFVDVATETYGIPGSGDDGGGKRGLGKSVLDRIFAAVGGSWDPQQTRRIDDGSDPYFVHYQAVGHVRNFDGSVRVVKGEKIVDVREGSPAIQDLVSVSLAKLRKFAEHKNKSESELRRVARERAENQVRGIRLHILGHAESKAKNRAIRSLGIRTSYTVEELQKPFAAARPMFTGHSDDPELRRMFAQRIADTFLGTTTALYGAPAALPPGSPPPPVGMARRDALDDGFDEDAIDTHVVDDAPSRATSRAPQDERADETDDAGEPAGSSMILPFGRAKGTTIGTADDEDLEWVANALARMVEDPQKSRFRDDNQRLLDAIDRELARRRGEEEPPEDAPPSDDDYPT</sequence>
<name>A0A0F6YL31_9BACT</name>
<dbReference type="Proteomes" id="UP000034883">
    <property type="component" value="Chromosome"/>
</dbReference>
<gene>
    <name evidence="2" type="ORF">DB32_006002</name>
</gene>
<accession>A0A0F6YL31</accession>
<dbReference type="KEGG" id="samy:DB32_006002"/>
<keyword evidence="3" id="KW-1185">Reference proteome</keyword>
<evidence type="ECO:0000256" key="1">
    <source>
        <dbReference type="SAM" id="MobiDB-lite"/>
    </source>
</evidence>